<feature type="transmembrane region" description="Helical" evidence="6">
    <location>
        <begin position="168"/>
        <end position="186"/>
    </location>
</feature>
<dbReference type="InterPro" id="IPR051461">
    <property type="entry name" value="UPF0750_membrane"/>
</dbReference>
<feature type="transmembrane region" description="Helical" evidence="6">
    <location>
        <begin position="100"/>
        <end position="120"/>
    </location>
</feature>
<dbReference type="InterPro" id="IPR003740">
    <property type="entry name" value="YitT"/>
</dbReference>
<evidence type="ECO:0000256" key="4">
    <source>
        <dbReference type="ARBA" id="ARBA00022989"/>
    </source>
</evidence>
<feature type="transmembrane region" description="Helical" evidence="6">
    <location>
        <begin position="52"/>
        <end position="70"/>
    </location>
</feature>
<dbReference type="PANTHER" id="PTHR33545">
    <property type="entry name" value="UPF0750 MEMBRANE PROTEIN YITT-RELATED"/>
    <property type="match status" value="1"/>
</dbReference>
<evidence type="ECO:0000313" key="8">
    <source>
        <dbReference type="Proteomes" id="UP000673375"/>
    </source>
</evidence>
<dbReference type="Proteomes" id="UP000673375">
    <property type="component" value="Unassembled WGS sequence"/>
</dbReference>
<name>A0ABS4CNZ4_9ENTE</name>
<reference evidence="7 8" key="1">
    <citation type="submission" date="2020-12" db="EMBL/GenBank/DDBJ databases">
        <title>Vagococcus allomyrinae sp. nov. and Enterococcus lavae sp. nov., isolated from the larvae of Allomyrina dichotoma.</title>
        <authorList>
            <person name="Lee S.D."/>
        </authorList>
    </citation>
    <scope>NUCLEOTIDE SEQUENCE [LARGE SCALE GENOMIC DNA]</scope>
    <source>
        <strain evidence="7 8">BWM-S5</strain>
    </source>
</reference>
<feature type="transmembrane region" description="Helical" evidence="6">
    <location>
        <begin position="12"/>
        <end position="32"/>
    </location>
</feature>
<evidence type="ECO:0000256" key="6">
    <source>
        <dbReference type="SAM" id="Phobius"/>
    </source>
</evidence>
<dbReference type="EMBL" id="JAEDXU010000014">
    <property type="protein sequence ID" value="MBP1048301.1"/>
    <property type="molecule type" value="Genomic_DNA"/>
</dbReference>
<protein>
    <submittedName>
        <fullName evidence="7">YitT family protein</fullName>
    </submittedName>
</protein>
<dbReference type="PANTHER" id="PTHR33545:SF9">
    <property type="entry name" value="UPF0750 MEMBRANE PROTEIN YITE"/>
    <property type="match status" value="1"/>
</dbReference>
<dbReference type="Pfam" id="PF02588">
    <property type="entry name" value="YitT_membrane"/>
    <property type="match status" value="1"/>
</dbReference>
<evidence type="ECO:0000313" key="7">
    <source>
        <dbReference type="EMBL" id="MBP1048301.1"/>
    </source>
</evidence>
<comment type="subcellular location">
    <subcellularLocation>
        <location evidence="1">Cell membrane</location>
        <topology evidence="1">Multi-pass membrane protein</topology>
    </subcellularLocation>
</comment>
<evidence type="ECO:0000256" key="5">
    <source>
        <dbReference type="ARBA" id="ARBA00023136"/>
    </source>
</evidence>
<keyword evidence="3 6" id="KW-0812">Transmembrane</keyword>
<dbReference type="RefSeq" id="WP_209559067.1">
    <property type="nucleotide sequence ID" value="NZ_JAEDXU010000014.1"/>
</dbReference>
<gene>
    <name evidence="7" type="ORF">I6N96_18560</name>
</gene>
<evidence type="ECO:0000256" key="1">
    <source>
        <dbReference type="ARBA" id="ARBA00004651"/>
    </source>
</evidence>
<organism evidence="7 8">
    <name type="scientific">Enterococcus larvae</name>
    <dbReference type="NCBI Taxonomy" id="2794352"/>
    <lineage>
        <taxon>Bacteria</taxon>
        <taxon>Bacillati</taxon>
        <taxon>Bacillota</taxon>
        <taxon>Bacilli</taxon>
        <taxon>Lactobacillales</taxon>
        <taxon>Enterococcaceae</taxon>
        <taxon>Enterococcus</taxon>
    </lineage>
</organism>
<keyword evidence="4 6" id="KW-1133">Transmembrane helix</keyword>
<keyword evidence="8" id="KW-1185">Reference proteome</keyword>
<keyword evidence="2" id="KW-1003">Cell membrane</keyword>
<proteinExistence type="predicted"/>
<comment type="caution">
    <text evidence="7">The sequence shown here is derived from an EMBL/GenBank/DDBJ whole genome shotgun (WGS) entry which is preliminary data.</text>
</comment>
<sequence>MKAELKKIPGILAGILIISIGLNFFLLPHSIASAGVGSIGYLLETLLFIDRSIIVWMVNLFMLCLAFLFLEREMFLKTLIGSLMFPIVLSYVPVFSVTRYFAVALIIGSFMFSLGIFVLYQIGASNGGVTVPPLIFDRHFGMDRATGVFLTNLVIILLNLIVFGFQEALISAISIYLIAFFMKKMMQFQNEGALKKNVVKDSSD</sequence>
<keyword evidence="5 6" id="KW-0472">Membrane</keyword>
<accession>A0ABS4CNZ4</accession>
<evidence type="ECO:0000256" key="3">
    <source>
        <dbReference type="ARBA" id="ARBA00022692"/>
    </source>
</evidence>
<feature type="transmembrane region" description="Helical" evidence="6">
    <location>
        <begin position="75"/>
        <end position="94"/>
    </location>
</feature>
<evidence type="ECO:0000256" key="2">
    <source>
        <dbReference type="ARBA" id="ARBA00022475"/>
    </source>
</evidence>